<sequence length="364" mass="39817">MNQASGSTSADSLSRIPALEKFFGNPIPDRERAMWVSLSTAHRSKAIQRMTALDRWSDGNGSVDAARAAADAGVGLTRFYEMAKAWRNDRSLAALGTFAAAPKSRVGKYDATIRKLVAEVVAADANASVRKLAIDLASRLGTFVDGAGPSHNTLRRYVEEELRRRERESSAGVDLQLDCSACKLTPSDERLFTAFVILDRSTQVVLGAELGALADSRAGYRGAAMDALRRLDESQFVRLPWVDSSARAEIVVGEDEDAWTDMKKRLVDADLHAGIELSTKTNRFGRYLRPATGLRIGTVVFFPIRTGEDGSTGVRARSSLMEFQARLRVEVDEYNAEVTSQIQSPNDASPPANLRRFLEMIAEG</sequence>
<dbReference type="Proteomes" id="UP000284322">
    <property type="component" value="Unassembled WGS sequence"/>
</dbReference>
<dbReference type="RefSeq" id="WP_120108129.1">
    <property type="nucleotide sequence ID" value="NZ_RAHJ01000017.1"/>
</dbReference>
<evidence type="ECO:0000313" key="1">
    <source>
        <dbReference type="EMBL" id="RJX68511.1"/>
    </source>
</evidence>
<keyword evidence="2" id="KW-1185">Reference proteome</keyword>
<gene>
    <name evidence="1" type="ORF">D6858_05675</name>
</gene>
<dbReference type="OrthoDB" id="7410137at2"/>
<protein>
    <submittedName>
        <fullName evidence="1">Uncharacterized protein</fullName>
    </submittedName>
</protein>
<dbReference type="EMBL" id="RAHJ01000017">
    <property type="protein sequence ID" value="RJX68511.1"/>
    <property type="molecule type" value="Genomic_DNA"/>
</dbReference>
<comment type="caution">
    <text evidence="1">The sequence shown here is derived from an EMBL/GenBank/DDBJ whole genome shotgun (WGS) entry which is preliminary data.</text>
</comment>
<organism evidence="1 2">
    <name type="scientific">Tsuneonella suprasediminis</name>
    <dbReference type="NCBI Taxonomy" id="2306996"/>
    <lineage>
        <taxon>Bacteria</taxon>
        <taxon>Pseudomonadati</taxon>
        <taxon>Pseudomonadota</taxon>
        <taxon>Alphaproteobacteria</taxon>
        <taxon>Sphingomonadales</taxon>
        <taxon>Erythrobacteraceae</taxon>
        <taxon>Tsuneonella</taxon>
    </lineage>
</organism>
<reference evidence="1 2" key="1">
    <citation type="submission" date="2018-09" db="EMBL/GenBank/DDBJ databases">
        <title>Altererythrobacter sp.Ery1 and Ery12, the genome sequencing of novel strains in genus Alterythrobacter.</title>
        <authorList>
            <person name="Cheng H."/>
            <person name="Wu Y.-H."/>
            <person name="Fang C."/>
            <person name="Xu X.-W."/>
        </authorList>
    </citation>
    <scope>NUCLEOTIDE SEQUENCE [LARGE SCALE GENOMIC DNA]</scope>
    <source>
        <strain evidence="1 2">Ery12</strain>
    </source>
</reference>
<accession>A0A419R2Y5</accession>
<dbReference type="AlphaFoldDB" id="A0A419R2Y5"/>
<evidence type="ECO:0000313" key="2">
    <source>
        <dbReference type="Proteomes" id="UP000284322"/>
    </source>
</evidence>
<proteinExistence type="predicted"/>
<name>A0A419R2Y5_9SPHN</name>